<organism evidence="2 3">
    <name type="scientific">Cucurbitaria berberidis CBS 394.84</name>
    <dbReference type="NCBI Taxonomy" id="1168544"/>
    <lineage>
        <taxon>Eukaryota</taxon>
        <taxon>Fungi</taxon>
        <taxon>Dikarya</taxon>
        <taxon>Ascomycota</taxon>
        <taxon>Pezizomycotina</taxon>
        <taxon>Dothideomycetes</taxon>
        <taxon>Pleosporomycetidae</taxon>
        <taxon>Pleosporales</taxon>
        <taxon>Pleosporineae</taxon>
        <taxon>Cucurbitariaceae</taxon>
        <taxon>Cucurbitaria</taxon>
    </lineage>
</organism>
<dbReference type="GeneID" id="63847650"/>
<feature type="region of interest" description="Disordered" evidence="1">
    <location>
        <begin position="84"/>
        <end position="121"/>
    </location>
</feature>
<accession>A0A9P4G9L3</accession>
<dbReference type="AlphaFoldDB" id="A0A9P4G9L3"/>
<evidence type="ECO:0000313" key="3">
    <source>
        <dbReference type="Proteomes" id="UP000800039"/>
    </source>
</evidence>
<dbReference type="OrthoDB" id="3799394at2759"/>
<proteinExistence type="predicted"/>
<reference evidence="2" key="1">
    <citation type="submission" date="2020-01" db="EMBL/GenBank/DDBJ databases">
        <authorList>
            <consortium name="DOE Joint Genome Institute"/>
            <person name="Haridas S."/>
            <person name="Albert R."/>
            <person name="Binder M."/>
            <person name="Bloem J."/>
            <person name="Labutti K."/>
            <person name="Salamov A."/>
            <person name="Andreopoulos B."/>
            <person name="Baker S.E."/>
            <person name="Barry K."/>
            <person name="Bills G."/>
            <person name="Bluhm B.H."/>
            <person name="Cannon C."/>
            <person name="Castanera R."/>
            <person name="Culley D.E."/>
            <person name="Daum C."/>
            <person name="Ezra D."/>
            <person name="Gonzalez J.B."/>
            <person name="Henrissat B."/>
            <person name="Kuo A."/>
            <person name="Liang C."/>
            <person name="Lipzen A."/>
            <person name="Lutzoni F."/>
            <person name="Magnuson J."/>
            <person name="Mondo S."/>
            <person name="Nolan M."/>
            <person name="Ohm R."/>
            <person name="Pangilinan J."/>
            <person name="Park H.-J."/>
            <person name="Ramirez L."/>
            <person name="Alfaro M."/>
            <person name="Sun H."/>
            <person name="Tritt A."/>
            <person name="Yoshinaga Y."/>
            <person name="Zwiers L.-H."/>
            <person name="Turgeon B.G."/>
            <person name="Goodwin S.B."/>
            <person name="Spatafora J.W."/>
            <person name="Crous P.W."/>
            <person name="Grigoriev I.V."/>
        </authorList>
    </citation>
    <scope>NUCLEOTIDE SEQUENCE</scope>
    <source>
        <strain evidence="2">CBS 394.84</strain>
    </source>
</reference>
<evidence type="ECO:0000313" key="2">
    <source>
        <dbReference type="EMBL" id="KAF1841546.1"/>
    </source>
</evidence>
<feature type="compositionally biased region" description="Polar residues" evidence="1">
    <location>
        <begin position="85"/>
        <end position="97"/>
    </location>
</feature>
<keyword evidence="3" id="KW-1185">Reference proteome</keyword>
<protein>
    <submittedName>
        <fullName evidence="2">Uncharacterized protein</fullName>
    </submittedName>
</protein>
<dbReference type="RefSeq" id="XP_040784109.1">
    <property type="nucleotide sequence ID" value="XM_040930398.1"/>
</dbReference>
<evidence type="ECO:0000256" key="1">
    <source>
        <dbReference type="SAM" id="MobiDB-lite"/>
    </source>
</evidence>
<dbReference type="Proteomes" id="UP000800039">
    <property type="component" value="Unassembled WGS sequence"/>
</dbReference>
<sequence>MSCHCANDVAQQCYEKCGGDPPVAQKCQDISTRAPEPEPSLAHEREAAKDCECEDIFCAQVWPDSCYCANAAANQCHKKCGGPKPNTQKCPPQTSKTLRTKTRTARPSPTKSSPPKPTNTHKVCGGGRANFQTCDGDDICITDPYTPGCGPACDGLGICVKDKMCGGFAGFACGEKGQVCHDDPRDDCDPKNGGADCGGLCIWPHKSLYPPPQR</sequence>
<dbReference type="EMBL" id="ML976618">
    <property type="protein sequence ID" value="KAF1841546.1"/>
    <property type="molecule type" value="Genomic_DNA"/>
</dbReference>
<comment type="caution">
    <text evidence="2">The sequence shown here is derived from an EMBL/GenBank/DDBJ whole genome shotgun (WGS) entry which is preliminary data.</text>
</comment>
<gene>
    <name evidence="2" type="ORF">K460DRAFT_318636</name>
</gene>
<name>A0A9P4G9L3_9PLEO</name>